<sequence length="82" mass="9301">MLTVLRRVLNHRISVEQLIELALWLAIPYLVIGIGFTFLNADRVDLFASRLQYQLPAGADLIAFGHTTALWPLLWLAPDVCR</sequence>
<gene>
    <name evidence="1" type="ORF">MCNF_36230</name>
</gene>
<keyword evidence="2" id="KW-1185">Reference proteome</keyword>
<protein>
    <submittedName>
        <fullName evidence="1">Uncharacterized protein</fullName>
    </submittedName>
</protein>
<dbReference type="RefSeq" id="WP_085150030.1">
    <property type="nucleotide sequence ID" value="NZ_AP022612.1"/>
</dbReference>
<reference evidence="1" key="1">
    <citation type="journal article" date="2019" name="Emerg. Microbes Infect.">
        <title>Comprehensive subspecies identification of 175 nontuberculous mycobacteria species based on 7547 genomic profiles.</title>
        <authorList>
            <person name="Matsumoto Y."/>
            <person name="Kinjo T."/>
            <person name="Motooka D."/>
            <person name="Nabeya D."/>
            <person name="Jung N."/>
            <person name="Uechi K."/>
            <person name="Horii T."/>
            <person name="Iida T."/>
            <person name="Fujita J."/>
            <person name="Nakamura S."/>
        </authorList>
    </citation>
    <scope>NUCLEOTIDE SEQUENCE [LARGE SCALE GENOMIC DNA]</scope>
    <source>
        <strain evidence="1">JCM 13671</strain>
    </source>
</reference>
<dbReference type="OrthoDB" id="4743695at2"/>
<dbReference type="AlphaFoldDB" id="A0A7I7Y070"/>
<organism evidence="1 2">
    <name type="scientific">Mycolicibacterium confluentis</name>
    <dbReference type="NCBI Taxonomy" id="28047"/>
    <lineage>
        <taxon>Bacteria</taxon>
        <taxon>Bacillati</taxon>
        <taxon>Actinomycetota</taxon>
        <taxon>Actinomycetes</taxon>
        <taxon>Mycobacteriales</taxon>
        <taxon>Mycobacteriaceae</taxon>
        <taxon>Mycolicibacterium</taxon>
    </lineage>
</organism>
<evidence type="ECO:0000313" key="1">
    <source>
        <dbReference type="EMBL" id="BBZ35018.1"/>
    </source>
</evidence>
<name>A0A7I7Y070_9MYCO</name>
<dbReference type="EMBL" id="AP022612">
    <property type="protein sequence ID" value="BBZ35018.1"/>
    <property type="molecule type" value="Genomic_DNA"/>
</dbReference>
<proteinExistence type="predicted"/>
<evidence type="ECO:0000313" key="2">
    <source>
        <dbReference type="Proteomes" id="UP000466931"/>
    </source>
</evidence>
<dbReference type="Proteomes" id="UP000466931">
    <property type="component" value="Chromosome"/>
</dbReference>
<accession>A0A7I7Y070</accession>
<reference evidence="1" key="2">
    <citation type="submission" date="2020-02" db="EMBL/GenBank/DDBJ databases">
        <authorList>
            <person name="Matsumoto Y."/>
            <person name="Motooka D."/>
            <person name="Nakamura S."/>
        </authorList>
    </citation>
    <scope>NUCLEOTIDE SEQUENCE</scope>
    <source>
        <strain evidence="1">JCM 13671</strain>
    </source>
</reference>